<feature type="transmembrane region" description="Helical" evidence="6">
    <location>
        <begin position="391"/>
        <end position="410"/>
    </location>
</feature>
<accession>A0A1H9MEQ4</accession>
<evidence type="ECO:0000313" key="8">
    <source>
        <dbReference type="EMBL" id="SER22124.1"/>
    </source>
</evidence>
<feature type="transmembrane region" description="Helical" evidence="6">
    <location>
        <begin position="422"/>
        <end position="441"/>
    </location>
</feature>
<reference evidence="8 9" key="1">
    <citation type="submission" date="2016-10" db="EMBL/GenBank/DDBJ databases">
        <authorList>
            <person name="de Groot N.N."/>
        </authorList>
    </citation>
    <scope>NUCLEOTIDE SEQUENCE [LARGE SCALE GENOMIC DNA]</scope>
    <source>
        <strain evidence="8 9">DSM 25927</strain>
    </source>
</reference>
<dbReference type="InterPro" id="IPR051533">
    <property type="entry name" value="WaaL-like"/>
</dbReference>
<evidence type="ECO:0000259" key="7">
    <source>
        <dbReference type="Pfam" id="PF04932"/>
    </source>
</evidence>
<gene>
    <name evidence="8" type="ORF">SAMN04488038_12210</name>
</gene>
<feature type="transmembrane region" description="Helical" evidence="6">
    <location>
        <begin position="72"/>
        <end position="90"/>
    </location>
</feature>
<keyword evidence="3 6" id="KW-1133">Transmembrane helix</keyword>
<feature type="transmembrane region" description="Helical" evidence="6">
    <location>
        <begin position="271"/>
        <end position="289"/>
    </location>
</feature>
<dbReference type="PANTHER" id="PTHR37422">
    <property type="entry name" value="TEICHURONIC ACID BIOSYNTHESIS PROTEIN TUAE"/>
    <property type="match status" value="1"/>
</dbReference>
<dbReference type="Proteomes" id="UP000199233">
    <property type="component" value="Unassembled WGS sequence"/>
</dbReference>
<evidence type="ECO:0000256" key="2">
    <source>
        <dbReference type="ARBA" id="ARBA00022692"/>
    </source>
</evidence>
<evidence type="ECO:0000256" key="5">
    <source>
        <dbReference type="SAM" id="MobiDB-lite"/>
    </source>
</evidence>
<dbReference type="Pfam" id="PF04932">
    <property type="entry name" value="Wzy_C"/>
    <property type="match status" value="1"/>
</dbReference>
<keyword evidence="8" id="KW-0436">Ligase</keyword>
<feature type="transmembrane region" description="Helical" evidence="6">
    <location>
        <begin position="245"/>
        <end position="265"/>
    </location>
</feature>
<proteinExistence type="predicted"/>
<feature type="transmembrane region" description="Helical" evidence="6">
    <location>
        <begin position="447"/>
        <end position="464"/>
    </location>
</feature>
<dbReference type="STRING" id="489703.SAMN04488038_12210"/>
<feature type="transmembrane region" description="Helical" evidence="6">
    <location>
        <begin position="296"/>
        <end position="315"/>
    </location>
</feature>
<protein>
    <submittedName>
        <fullName evidence="8">O-Antigen ligase</fullName>
    </submittedName>
</protein>
<dbReference type="AlphaFoldDB" id="A0A1H9MEQ4"/>
<evidence type="ECO:0000256" key="6">
    <source>
        <dbReference type="SAM" id="Phobius"/>
    </source>
</evidence>
<dbReference type="EMBL" id="FOFS01000022">
    <property type="protein sequence ID" value="SER22124.1"/>
    <property type="molecule type" value="Genomic_DNA"/>
</dbReference>
<evidence type="ECO:0000256" key="4">
    <source>
        <dbReference type="ARBA" id="ARBA00023136"/>
    </source>
</evidence>
<sequence>MTEHARSTPASRALSLALVLLLALMQLPAGSHTPAATQLFAALLAALGAVAALLIVTGRIPAPRLDGVQRTLLLIWLLWLGWIALQLLPLPSDWLASLAPASLQAWQRAAAYLPEAPPLRISLSPADTRWMLWLSTAYGLLYYLVLCCVRTPSNRRILLYGLIAAATAQALFGGLMVASGLELGPFGHKQHYLGSATGTFINRNHFAGCLEIGGALATGLILAQLPRLREGRGWRRVLIEFIDTLLTRSALLRLALLVIAVGVVASRSRMGMLSFLTMITFGASLYLLLRGQGVRWRGLLFILTVLLVDVVLVGGEFGLDELLQRFHHDQLSGDMRLGTFADLQRMLGHYWQVGSGLGSFAYTYPQFRSPEVFAFNDHAHNDYAQFLIETGLPGLSLIALLVLLPAWRGLRVLYQRHDPEILGTALGALLALLCIALHSLTDFNLQIPANAAAVVALLGLLSGLSPQSRSARRKATQDPPAPEPAAG</sequence>
<feature type="transmembrane region" description="Helical" evidence="6">
    <location>
        <begin position="205"/>
        <end position="225"/>
    </location>
</feature>
<keyword evidence="4 6" id="KW-0472">Membrane</keyword>
<feature type="domain" description="O-antigen ligase-related" evidence="7">
    <location>
        <begin position="254"/>
        <end position="398"/>
    </location>
</feature>
<keyword evidence="9" id="KW-1185">Reference proteome</keyword>
<dbReference type="GO" id="GO:0016020">
    <property type="term" value="C:membrane"/>
    <property type="evidence" value="ECO:0007669"/>
    <property type="project" value="UniProtKB-SubCell"/>
</dbReference>
<feature type="region of interest" description="Disordered" evidence="5">
    <location>
        <begin position="468"/>
        <end position="487"/>
    </location>
</feature>
<evidence type="ECO:0000256" key="3">
    <source>
        <dbReference type="ARBA" id="ARBA00022989"/>
    </source>
</evidence>
<dbReference type="InterPro" id="IPR007016">
    <property type="entry name" value="O-antigen_ligase-rel_domated"/>
</dbReference>
<keyword evidence="2 6" id="KW-0812">Transmembrane</keyword>
<feature type="transmembrane region" description="Helical" evidence="6">
    <location>
        <begin position="130"/>
        <end position="150"/>
    </location>
</feature>
<dbReference type="GO" id="GO:0016874">
    <property type="term" value="F:ligase activity"/>
    <property type="evidence" value="ECO:0007669"/>
    <property type="project" value="UniProtKB-KW"/>
</dbReference>
<name>A0A1H9MEQ4_9GAMM</name>
<feature type="transmembrane region" description="Helical" evidence="6">
    <location>
        <begin position="157"/>
        <end position="178"/>
    </location>
</feature>
<feature type="transmembrane region" description="Helical" evidence="6">
    <location>
        <begin position="39"/>
        <end position="60"/>
    </location>
</feature>
<evidence type="ECO:0000313" key="9">
    <source>
        <dbReference type="Proteomes" id="UP000199233"/>
    </source>
</evidence>
<dbReference type="RefSeq" id="WP_093289656.1">
    <property type="nucleotide sequence ID" value="NZ_FOFS01000022.1"/>
</dbReference>
<organism evidence="8 9">
    <name type="scientific">Solimonas aquatica</name>
    <dbReference type="NCBI Taxonomy" id="489703"/>
    <lineage>
        <taxon>Bacteria</taxon>
        <taxon>Pseudomonadati</taxon>
        <taxon>Pseudomonadota</taxon>
        <taxon>Gammaproteobacteria</taxon>
        <taxon>Nevskiales</taxon>
        <taxon>Nevskiaceae</taxon>
        <taxon>Solimonas</taxon>
    </lineage>
</organism>
<comment type="subcellular location">
    <subcellularLocation>
        <location evidence="1">Membrane</location>
        <topology evidence="1">Multi-pass membrane protein</topology>
    </subcellularLocation>
</comment>
<evidence type="ECO:0000256" key="1">
    <source>
        <dbReference type="ARBA" id="ARBA00004141"/>
    </source>
</evidence>
<dbReference type="PANTHER" id="PTHR37422:SF13">
    <property type="entry name" value="LIPOPOLYSACCHARIDE BIOSYNTHESIS PROTEIN PA4999-RELATED"/>
    <property type="match status" value="1"/>
</dbReference>